<name>S9PRI1_SCHOY</name>
<evidence type="ECO:0000259" key="4">
    <source>
        <dbReference type="PROSITE" id="PS50250"/>
    </source>
</evidence>
<dbReference type="Pfam" id="PF22037">
    <property type="entry name" value="PSD13_N"/>
    <property type="match status" value="1"/>
</dbReference>
<evidence type="ECO:0000313" key="5">
    <source>
        <dbReference type="EMBL" id="EPX70572.1"/>
    </source>
</evidence>
<feature type="domain" description="PCI" evidence="4">
    <location>
        <begin position="200"/>
        <end position="368"/>
    </location>
</feature>
<evidence type="ECO:0000256" key="2">
    <source>
        <dbReference type="ARBA" id="ARBA00022942"/>
    </source>
</evidence>
<dbReference type="OMA" id="SFEDYWE"/>
<dbReference type="PROSITE" id="PS50250">
    <property type="entry name" value="PCI"/>
    <property type="match status" value="1"/>
</dbReference>
<gene>
    <name evidence="5" type="ORF">SOCG_04383</name>
</gene>
<comment type="similarity">
    <text evidence="1">Belongs to the proteasome subunit S11 family.</text>
</comment>
<dbReference type="GO" id="GO:0005829">
    <property type="term" value="C:cytosol"/>
    <property type="evidence" value="ECO:0007669"/>
    <property type="project" value="TreeGrafter"/>
</dbReference>
<keyword evidence="6" id="KW-1185">Reference proteome</keyword>
<dbReference type="Pfam" id="PF18261">
    <property type="entry name" value="Rpn9_C"/>
    <property type="match status" value="1"/>
</dbReference>
<proteinExistence type="inferred from homology"/>
<evidence type="ECO:0000256" key="3">
    <source>
        <dbReference type="SAM" id="SignalP"/>
    </source>
</evidence>
<dbReference type="eggNOG" id="KOG2908">
    <property type="taxonomic scope" value="Eukaryota"/>
</dbReference>
<organism evidence="5 6">
    <name type="scientific">Schizosaccharomyces octosporus (strain yFS286)</name>
    <name type="common">Fission yeast</name>
    <name type="synonym">Octosporomyces octosporus</name>
    <dbReference type="NCBI Taxonomy" id="483514"/>
    <lineage>
        <taxon>Eukaryota</taxon>
        <taxon>Fungi</taxon>
        <taxon>Dikarya</taxon>
        <taxon>Ascomycota</taxon>
        <taxon>Taphrinomycotina</taxon>
        <taxon>Schizosaccharomycetes</taxon>
        <taxon>Schizosaccharomycetales</taxon>
        <taxon>Schizosaccharomycetaceae</taxon>
        <taxon>Schizosaccharomyces</taxon>
    </lineage>
</organism>
<dbReference type="VEuPathDB" id="FungiDB:SOCG_04383"/>
<dbReference type="GO" id="GO:0005198">
    <property type="term" value="F:structural molecule activity"/>
    <property type="evidence" value="ECO:0007669"/>
    <property type="project" value="TreeGrafter"/>
</dbReference>
<protein>
    <submittedName>
        <fullName evidence="5">19S proteasome regulatory subunit Rpn9</fullName>
    </submittedName>
</protein>
<dbReference type="RefSeq" id="XP_013020679.1">
    <property type="nucleotide sequence ID" value="XM_013165225.1"/>
</dbReference>
<dbReference type="PANTHER" id="PTHR10539">
    <property type="entry name" value="26S PROTEASOME NON-ATPASE REGULATORY SUBUNIT 13"/>
    <property type="match status" value="1"/>
</dbReference>
<sequence length="406" mass="46415">MIKGCRWGLRVVALTTTTSTASSHKMDTEMAVSMSNFLQDQAARAPEQFQEYYFIMEDLYERKLWKQLTDKLIQFFETPETIPLRLDLYTNFVSAFRSNINQLKVVYIALKAFESCSNEEAFRNLTQLIEGIDEEKFKDAYVYALVAIGRIKLVFNDLEAARDILIKADKIIERIDYVENIIHASYYSVSADYYKAKADYAQYYRHCLLYLSCVDLEQLSGMEKEERAVDLSVAAILGDIYNFGELLLHPVFKVLMGTQHEWLHDLVVAMNVGDLAKYERLMAHINKIPLLQSSVSLLGQKVRLMALIELVFQLPPNQRTLTFHTIAKATRIPSHEVELLIMRALSVGLITGLIDQVAQIVNISSVQSRILNHSQVASMETRLRDWNQNIHSLNNIVEASGKGVFV</sequence>
<dbReference type="SUPFAM" id="SSF46785">
    <property type="entry name" value="Winged helix' DNA-binding domain"/>
    <property type="match status" value="1"/>
</dbReference>
<evidence type="ECO:0000256" key="1">
    <source>
        <dbReference type="ARBA" id="ARBA00006207"/>
    </source>
</evidence>
<dbReference type="InterPro" id="IPR000717">
    <property type="entry name" value="PCI_dom"/>
</dbReference>
<dbReference type="AlphaFoldDB" id="S9PRI1"/>
<keyword evidence="2 5" id="KW-0647">Proteasome</keyword>
<dbReference type="Proteomes" id="UP000016088">
    <property type="component" value="Unassembled WGS sequence"/>
</dbReference>
<dbReference type="GeneID" id="25033347"/>
<accession>S9PRI1</accession>
<feature type="chain" id="PRO_5004554762" evidence="3">
    <location>
        <begin position="24"/>
        <end position="406"/>
    </location>
</feature>
<dbReference type="SMART" id="SM00088">
    <property type="entry name" value="PINT"/>
    <property type="match status" value="1"/>
</dbReference>
<dbReference type="InterPro" id="IPR036390">
    <property type="entry name" value="WH_DNA-bd_sf"/>
</dbReference>
<dbReference type="PANTHER" id="PTHR10539:SF0">
    <property type="entry name" value="26S PROTEASOME NON-ATPASE REGULATORY SUBUNIT 13"/>
    <property type="match status" value="1"/>
</dbReference>
<feature type="signal peptide" evidence="3">
    <location>
        <begin position="1"/>
        <end position="23"/>
    </location>
</feature>
<dbReference type="Pfam" id="PF01399">
    <property type="entry name" value="PCI"/>
    <property type="match status" value="1"/>
</dbReference>
<dbReference type="InterPro" id="IPR054179">
    <property type="entry name" value="PSD13_N"/>
</dbReference>
<dbReference type="InterPro" id="IPR040798">
    <property type="entry name" value="Rpn9_C"/>
</dbReference>
<dbReference type="GO" id="GO:0008541">
    <property type="term" value="C:proteasome regulatory particle, lid subcomplex"/>
    <property type="evidence" value="ECO:0007669"/>
    <property type="project" value="EnsemblFungi"/>
</dbReference>
<dbReference type="HOGENOM" id="CLU_042989_0_0_1"/>
<evidence type="ECO:0000313" key="6">
    <source>
        <dbReference type="Proteomes" id="UP000016088"/>
    </source>
</evidence>
<dbReference type="GO" id="GO:0006511">
    <property type="term" value="P:ubiquitin-dependent protein catabolic process"/>
    <property type="evidence" value="ECO:0007669"/>
    <property type="project" value="TreeGrafter"/>
</dbReference>
<dbReference type="GO" id="GO:0005634">
    <property type="term" value="C:nucleus"/>
    <property type="evidence" value="ECO:0007669"/>
    <property type="project" value="TreeGrafter"/>
</dbReference>
<reference evidence="5 6" key="1">
    <citation type="journal article" date="2011" name="Science">
        <title>Comparative functional genomics of the fission yeasts.</title>
        <authorList>
            <person name="Rhind N."/>
            <person name="Chen Z."/>
            <person name="Yassour M."/>
            <person name="Thompson D.A."/>
            <person name="Haas B.J."/>
            <person name="Habib N."/>
            <person name="Wapinski I."/>
            <person name="Roy S."/>
            <person name="Lin M.F."/>
            <person name="Heiman D.I."/>
            <person name="Young S.K."/>
            <person name="Furuya K."/>
            <person name="Guo Y."/>
            <person name="Pidoux A."/>
            <person name="Chen H.M."/>
            <person name="Robbertse B."/>
            <person name="Goldberg J.M."/>
            <person name="Aoki K."/>
            <person name="Bayne E.H."/>
            <person name="Berlin A.M."/>
            <person name="Desjardins C.A."/>
            <person name="Dobbs E."/>
            <person name="Dukaj L."/>
            <person name="Fan L."/>
            <person name="FitzGerald M.G."/>
            <person name="French C."/>
            <person name="Gujja S."/>
            <person name="Hansen K."/>
            <person name="Keifenheim D."/>
            <person name="Levin J.Z."/>
            <person name="Mosher R.A."/>
            <person name="Mueller C.A."/>
            <person name="Pfiffner J."/>
            <person name="Priest M."/>
            <person name="Russ C."/>
            <person name="Smialowska A."/>
            <person name="Swoboda P."/>
            <person name="Sykes S.M."/>
            <person name="Vaughn M."/>
            <person name="Vengrova S."/>
            <person name="Yoder R."/>
            <person name="Zeng Q."/>
            <person name="Allshire R."/>
            <person name="Baulcombe D."/>
            <person name="Birren B.W."/>
            <person name="Brown W."/>
            <person name="Ekwall K."/>
            <person name="Kellis M."/>
            <person name="Leatherwood J."/>
            <person name="Levin H."/>
            <person name="Margalit H."/>
            <person name="Martienssen R."/>
            <person name="Nieduszynski C.A."/>
            <person name="Spatafora J.W."/>
            <person name="Friedman N."/>
            <person name="Dalgaard J.Z."/>
            <person name="Baumann P."/>
            <person name="Niki H."/>
            <person name="Regev A."/>
            <person name="Nusbaum C."/>
        </authorList>
    </citation>
    <scope>NUCLEOTIDE SEQUENCE [LARGE SCALE GENOMIC DNA]</scope>
    <source>
        <strain evidence="6">yFS286</strain>
    </source>
</reference>
<dbReference type="EMBL" id="KE503208">
    <property type="protein sequence ID" value="EPX70572.1"/>
    <property type="molecule type" value="Genomic_DNA"/>
</dbReference>
<keyword evidence="3" id="KW-0732">Signal</keyword>
<dbReference type="InterPro" id="IPR035298">
    <property type="entry name" value="PSMD13"/>
</dbReference>